<evidence type="ECO:0000313" key="4">
    <source>
        <dbReference type="Proteomes" id="UP000196587"/>
    </source>
</evidence>
<dbReference type="PANTHER" id="PTHR39184:SF1">
    <property type="entry name" value="PBSX PHAGE TERMINASE LARGE SUBUNIT"/>
    <property type="match status" value="1"/>
</dbReference>
<evidence type="ECO:0000313" key="3">
    <source>
        <dbReference type="EMBL" id="OUP32651.1"/>
    </source>
</evidence>
<reference evidence="4" key="1">
    <citation type="submission" date="2017-04" db="EMBL/GenBank/DDBJ databases">
        <title>Function of individual gut microbiota members based on whole genome sequencing of pure cultures obtained from chicken caecum.</title>
        <authorList>
            <person name="Medvecky M."/>
            <person name="Cejkova D."/>
            <person name="Polansky O."/>
            <person name="Karasova D."/>
            <person name="Kubasova T."/>
            <person name="Cizek A."/>
            <person name="Rychlik I."/>
        </authorList>
    </citation>
    <scope>NUCLEOTIDE SEQUENCE [LARGE SCALE GENOMIC DNA]</scope>
    <source>
        <strain evidence="4">An189</strain>
    </source>
</reference>
<dbReference type="Gene3D" id="3.30.420.280">
    <property type="match status" value="1"/>
</dbReference>
<dbReference type="Proteomes" id="UP000196587">
    <property type="component" value="Unassembled WGS sequence"/>
</dbReference>
<evidence type="ECO:0000259" key="1">
    <source>
        <dbReference type="Pfam" id="PF04466"/>
    </source>
</evidence>
<name>A0A1Y4JRD7_9BACE</name>
<protein>
    <submittedName>
        <fullName evidence="3">Terminase</fullName>
    </submittedName>
</protein>
<sequence length="393" mass="45236">MLIQTTKIYATVDSAIKSGYKVVSAQGSSRSSKTYNILIYLLVYILQHPKTSLSVVRKTLPSLKGSVFRDFKEIMQDKFRMWDNRCMNKSDMVYTFPNGSFCEFFSTDDEQKIRGRKRNILYCNEGNEISFLEWQQLVMRTTDFSVIDYNPSFSDEHWLCELNKDSRTFHFISTYKDNPFLEQTIIDEIESLQYKNKVLWAVYGLGLQAMAEGLVFPDFEIVDEFPTYAKHVGAGLDFGYSADPTAVVRCGIVDNCMYLDELCYQTHMLTSEIIDVLKPLGLFVYADSADPRLIQEISNAGIVIYPADKYKGSVMGGLFKMMEYKLCVTKHSVNLIKELKNYVYEQNKDGKFINAPIDAYNHLVDAARYWTIGKIMGKVLIPKQYDKEDLGLY</sequence>
<proteinExistence type="predicted"/>
<dbReference type="InterPro" id="IPR035413">
    <property type="entry name" value="Terminase_L_C"/>
</dbReference>
<accession>A0A1Y4JRD7</accession>
<organism evidence="3 4">
    <name type="scientific">Bacteroides clarus</name>
    <dbReference type="NCBI Taxonomy" id="626929"/>
    <lineage>
        <taxon>Bacteria</taxon>
        <taxon>Pseudomonadati</taxon>
        <taxon>Bacteroidota</taxon>
        <taxon>Bacteroidia</taxon>
        <taxon>Bacteroidales</taxon>
        <taxon>Bacteroidaceae</taxon>
        <taxon>Bacteroides</taxon>
    </lineage>
</organism>
<dbReference type="EMBL" id="NFKE01000011">
    <property type="protein sequence ID" value="OUP32651.1"/>
    <property type="molecule type" value="Genomic_DNA"/>
</dbReference>
<feature type="domain" description="Phage terminase large subunit N-terminal" evidence="1">
    <location>
        <begin position="26"/>
        <end position="206"/>
    </location>
</feature>
<dbReference type="PANTHER" id="PTHR39184">
    <property type="match status" value="1"/>
</dbReference>
<evidence type="ECO:0000259" key="2">
    <source>
        <dbReference type="Pfam" id="PF17288"/>
    </source>
</evidence>
<dbReference type="Pfam" id="PF04466">
    <property type="entry name" value="Terminase_3"/>
    <property type="match status" value="1"/>
</dbReference>
<comment type="caution">
    <text evidence="3">The sequence shown here is derived from an EMBL/GenBank/DDBJ whole genome shotgun (WGS) entry which is preliminary data.</text>
</comment>
<dbReference type="Gene3D" id="3.40.50.300">
    <property type="entry name" value="P-loop containing nucleotide triphosphate hydrolases"/>
    <property type="match status" value="1"/>
</dbReference>
<feature type="domain" description="Phage terminase large subunit C-terminal" evidence="2">
    <location>
        <begin position="237"/>
        <end position="369"/>
    </location>
</feature>
<dbReference type="InterPro" id="IPR052380">
    <property type="entry name" value="Viral_DNA_packaging_terminase"/>
</dbReference>
<dbReference type="RefSeq" id="WP_087413251.1">
    <property type="nucleotide sequence ID" value="NZ_NFKE01000011.1"/>
</dbReference>
<dbReference type="AlphaFoldDB" id="A0A1Y4JRD7"/>
<dbReference type="InterPro" id="IPR027417">
    <property type="entry name" value="P-loop_NTPase"/>
</dbReference>
<dbReference type="Pfam" id="PF17288">
    <property type="entry name" value="Terminase_3C"/>
    <property type="match status" value="1"/>
</dbReference>
<dbReference type="InterPro" id="IPR035412">
    <property type="entry name" value="Terminase_L_N"/>
</dbReference>
<gene>
    <name evidence="3" type="ORF">B5F24_13740</name>
</gene>